<dbReference type="Gene3D" id="2.60.120.200">
    <property type="match status" value="1"/>
</dbReference>
<organism evidence="1 2">
    <name type="scientific">Heliophilum fasciatum</name>
    <dbReference type="NCBI Taxonomy" id="35700"/>
    <lineage>
        <taxon>Bacteria</taxon>
        <taxon>Bacillati</taxon>
        <taxon>Bacillota</taxon>
        <taxon>Clostridia</taxon>
        <taxon>Eubacteriales</taxon>
        <taxon>Heliobacteriaceae</taxon>
        <taxon>Heliophilum</taxon>
    </lineage>
</organism>
<accession>A0A4R2RCW0</accession>
<keyword evidence="1" id="KW-0430">Lectin</keyword>
<dbReference type="GO" id="GO:0030246">
    <property type="term" value="F:carbohydrate binding"/>
    <property type="evidence" value="ECO:0007669"/>
    <property type="project" value="UniProtKB-KW"/>
</dbReference>
<dbReference type="Proteomes" id="UP000294813">
    <property type="component" value="Unassembled WGS sequence"/>
</dbReference>
<gene>
    <name evidence="1" type="ORF">EDD73_12913</name>
</gene>
<dbReference type="OrthoDB" id="2078077at2"/>
<dbReference type="RefSeq" id="WP_131920438.1">
    <property type="nucleotide sequence ID" value="NZ_JAOQNU010000030.1"/>
</dbReference>
<dbReference type="EMBL" id="SLXT01000029">
    <property type="protein sequence ID" value="TCP61260.1"/>
    <property type="molecule type" value="Genomic_DNA"/>
</dbReference>
<sequence length="1096" mass="119619">MGDSFQIAGVERSPNVLLDSISIEQVLTSAVDTCSFSIRDIEPHQGDEVIITIGGKRAFGGIIDAVKLASRQGSTTIWDVDCQDYTFQLNRRLVIETYESQTVDWIVKDIITKYGQGLFTVEHVRPFAPVVQRLVFDYLPPSECLKKLADYCGWEWYIDYFRDVWFFDPTEENQVAPMVVDVGAKVRNPKFSIDAQGLRNRVFVKGGTMLSDPFVYETVADGQARVWNLPHKPHNLTLTISGAPKTVGLENVDNEAIVDFLVNTQEKYVKASLQTAAPANGATMSFTYQYEIAVISTVDDYPSQIAIAAVQGGDGIYEHVITDTSLTTVDAAEAAGQADLRLHANPKVSGSFETGVPGWAPGQLVAINLPSQGVANTFTVQKVTTKPLTPDTWSYTVEYGGRLIGIPDFLKAIVSSQQSQTQLDNVVLNKLVYGNEEILVADQLVTTPFTLPYQVEVGIAGKCDPADSWVQFTETTQADFAQGTLTNTVAGDGNLALLDHSYVYFNGLGNYVDFETNCGSGYLDNYLGNDRFTVEVKVIPEIGPSPYTRWTIFGREANPYNSAIYYTSDQRFQVEWAFDYSSAPVSTLTLTTANTFAPSIASYMVSFVCDTTGKMLYLYVNGVLEASGAFPNPGYPSGTQGTWRMGLLGTYGTSTSCPFKGLVYEMRVYYTNLTQATIQSYLNTVDTAYTYLVGLWKAADWATMTLPNYDPGAPTRTAIIVGPCWLRDVGIRTQTFNVSTMRSVLSSRVSWSSMTDPLVYDAFTADTGQWVNYNAGAVGMTSYTYNEPSATDGKCFVVDGGMGWYYSTTIVPFFADRLYIVKARVRQQMAPVSGGAKFSLGLEGVAADGVTLVNQSGDNGHNTMYFYAANDVTLDPASGWAEYTGYFKGVKSASIDSTTHPDFRSPGQLTTGVAYVRPVFIVNAVDGSGVAQIDYLKFGHIGRTVVETNLSLDGGSTWAGWNPVTNGGSIPGVTGVTNLSNARLQVRQTLYSDFEGMPQLNDFSLAIEGEPDPIASVGSLLWITPMTTDAVPDVQIATSVTGTSYTEWTSVPLNTTITVPFPGYFKLRSPAKVRYYNFKIPFAETTAVCNEVVVAA</sequence>
<proteinExistence type="predicted"/>
<evidence type="ECO:0000313" key="1">
    <source>
        <dbReference type="EMBL" id="TCP61260.1"/>
    </source>
</evidence>
<reference evidence="1 2" key="1">
    <citation type="submission" date="2019-03" db="EMBL/GenBank/DDBJ databases">
        <title>Genomic Encyclopedia of Type Strains, Phase IV (KMG-IV): sequencing the most valuable type-strain genomes for metagenomic binning, comparative biology and taxonomic classification.</title>
        <authorList>
            <person name="Goeker M."/>
        </authorList>
    </citation>
    <scope>NUCLEOTIDE SEQUENCE [LARGE SCALE GENOMIC DNA]</scope>
    <source>
        <strain evidence="1 2">DSM 11170</strain>
    </source>
</reference>
<dbReference type="AlphaFoldDB" id="A0A4R2RCW0"/>
<name>A0A4R2RCW0_9FIRM</name>
<keyword evidence="2" id="KW-1185">Reference proteome</keyword>
<dbReference type="SUPFAM" id="SSF69279">
    <property type="entry name" value="Phage tail proteins"/>
    <property type="match status" value="1"/>
</dbReference>
<comment type="caution">
    <text evidence="1">The sequence shown here is derived from an EMBL/GenBank/DDBJ whole genome shotgun (WGS) entry which is preliminary data.</text>
</comment>
<dbReference type="Pfam" id="PF13385">
    <property type="entry name" value="Laminin_G_3"/>
    <property type="match status" value="1"/>
</dbReference>
<evidence type="ECO:0000313" key="2">
    <source>
        <dbReference type="Proteomes" id="UP000294813"/>
    </source>
</evidence>
<dbReference type="SUPFAM" id="SSF49899">
    <property type="entry name" value="Concanavalin A-like lectins/glucanases"/>
    <property type="match status" value="1"/>
</dbReference>
<dbReference type="InterPro" id="IPR013320">
    <property type="entry name" value="ConA-like_dom_sf"/>
</dbReference>
<protein>
    <submittedName>
        <fullName evidence="1">Concanavalin A-like lectin/glucanase superfamily protein</fullName>
    </submittedName>
</protein>